<reference evidence="3 4" key="1">
    <citation type="submission" date="2016-02" db="EMBL/GenBank/DDBJ databases">
        <title>Genome analysis of coral dinoflagellate symbionts highlights evolutionary adaptations to a symbiotic lifestyle.</title>
        <authorList>
            <person name="Aranda M."/>
            <person name="Li Y."/>
            <person name="Liew Y.J."/>
            <person name="Baumgarten S."/>
            <person name="Simakov O."/>
            <person name="Wilson M."/>
            <person name="Piel J."/>
            <person name="Ashoor H."/>
            <person name="Bougouffa S."/>
            <person name="Bajic V.B."/>
            <person name="Ryu T."/>
            <person name="Ravasi T."/>
            <person name="Bayer T."/>
            <person name="Micklem G."/>
            <person name="Kim H."/>
            <person name="Bhak J."/>
            <person name="Lajeunesse T.C."/>
            <person name="Voolstra C.R."/>
        </authorList>
    </citation>
    <scope>NUCLEOTIDE SEQUENCE [LARGE SCALE GENOMIC DNA]</scope>
    <source>
        <strain evidence="3 4">CCMP2467</strain>
    </source>
</reference>
<keyword evidence="2" id="KW-1133">Transmembrane helix</keyword>
<evidence type="ECO:0000256" key="1">
    <source>
        <dbReference type="SAM" id="MobiDB-lite"/>
    </source>
</evidence>
<proteinExistence type="predicted"/>
<accession>A0A1Q9CWW1</accession>
<feature type="transmembrane region" description="Helical" evidence="2">
    <location>
        <begin position="299"/>
        <end position="323"/>
    </location>
</feature>
<comment type="caution">
    <text evidence="3">The sequence shown here is derived from an EMBL/GenBank/DDBJ whole genome shotgun (WGS) entry which is preliminary data.</text>
</comment>
<dbReference type="SUPFAM" id="SSF53335">
    <property type="entry name" value="S-adenosyl-L-methionine-dependent methyltransferases"/>
    <property type="match status" value="1"/>
</dbReference>
<evidence type="ECO:0000256" key="2">
    <source>
        <dbReference type="SAM" id="Phobius"/>
    </source>
</evidence>
<dbReference type="Proteomes" id="UP000186817">
    <property type="component" value="Unassembled WGS sequence"/>
</dbReference>
<keyword evidence="2" id="KW-0812">Transmembrane</keyword>
<evidence type="ECO:0008006" key="5">
    <source>
        <dbReference type="Google" id="ProtNLM"/>
    </source>
</evidence>
<feature type="region of interest" description="Disordered" evidence="1">
    <location>
        <begin position="820"/>
        <end position="840"/>
    </location>
</feature>
<evidence type="ECO:0000313" key="3">
    <source>
        <dbReference type="EMBL" id="OLP87379.1"/>
    </source>
</evidence>
<dbReference type="EMBL" id="LSRX01000863">
    <property type="protein sequence ID" value="OLP87379.1"/>
    <property type="molecule type" value="Genomic_DNA"/>
</dbReference>
<sequence length="1590" mass="174367">MSATTPWFHAELGASARQKQLIHAKALTVELSTSAKLGKAVETVKQLLHAERVPQLAGHVHHQYADKYLLVERATCLAAASQLSCLGALGLTNEHLQTMRRWAAAGSSVSLRFKSKEACSFTREETREEEDPRKHVEETSIGGVLRSTVTSKVVTTITEYFWKFEANYVLEAFCGVGSDSADRLVLVSHTGAVELKTTTKAPAPYPEARVPAINQEVNITWLINTLSEDQVAPQFQINRTVPGCKTPRRNAETDRAAEHFNSFTDWTQYVAEYFHHLRTVQPRKADESAFSAESVFVPVLPLMFAFFMIMPPVLSVVVVVLLFRIRTAMSKTQSQKNLLQAQRSRLKVCSDLVETTVDCTALEGLFAVLRSSQPAQGSLAAGYIWQFDLDCKTLRGPVFSIGDGNRFLAEELRCLKEMMEALIADGCMLRQQLVAAIGKEIGAADFAAYMQFHYRRSEKHSPEGTVSIDEEAIGIVDGGSIRSPIVAISQCSSQPVAMSFDLSASTTVTFSGPVHLHGWLSHSFSGQSGSNLFLTSRARQFSSMVVLVGRVTSATTFDPTYAAIVQNKDELTIPLELSVIPTPKEFKDAIASLSPSQQAFAKAFRAMQLESTLFGVTVVQIKPQLEKLLNLAEDSLTKEIKLTQDLLELFLKCLSRAWYQIPSDLLSFDGGADSASPGPGTFAPPARSGERVAAVRGHVKAMFDMIEQEKRREIEERRREEEYLRPGPQLMEIQCEEDVMERSMCAFDDFQEERPEEQGEEEKGEAGQKDARASASEVVLEITADSEEASESQAPKDSRSPQRDLILAWLNLSATVVLQEGSEQPHENQGAAAASNDGATRDFTQVPQELDERFEKLDPDSALRPTIITPGSLWSKRAQKSLLSPPTTFSLSSDDQKREKAGIGIEGTVIYKGVTVFGCENFTPTLALDAGCFTKTVMDCAVQVPSSSESPVAPLHAIRLALTASDWHADVRKPSLTTLCSVAEAWSAGLLATRLGDSLARRAALGENSARDWYTPTYNSLTSGDAGTGGAGAKHETLPGKSSAPFWSREGAAARAAARKQNRQNRAIEVEDQPPVETSPSEVAVAKQSIRTKISPSDDSMQLDYLAELGIVSLPGREELEHASREDFDTWLRGRLCDGALGERFPETCHRVAEAACSWRSRFPPPLWGRLARDNCSTLIKEAREAVPTIAFVQDCLAELDPTDGPITIVDLCSGLGFLGMFLAELLPAARVHGCVLVDQAWPLKGGVPEPQQSKKHRTRLNWDHIYNLPWPVPLVTRRSDLKLPSTQAQILSRILEPAPGPVVVLGIHLCGILAIRAVETFNIGPKCVAFALKPCCLPPLQYAKSQTRWTLGTHTFAAAEVCARGKYNKNVWNGPAKATLAPRFRMWSSNLFRGLLAERKECLHVELVAGHYQDTYLFGRRQFSSKSPKLPEELSAEASPQQIARRILEASEAHEVLGVPTDVSIRQLRRRWTALAHALGNESSECIAAFQKIKDAFDEIRSMRRSSDDGEDKSTVTIVKIAVSAVHFNSAPTQHVAPPASPHRRSADVISETFASGMCSADDATSKGSEPAKESTKKRLALLAIAFCL</sequence>
<keyword evidence="4" id="KW-1185">Reference proteome</keyword>
<feature type="region of interest" description="Disordered" evidence="1">
    <location>
        <begin position="751"/>
        <end position="776"/>
    </location>
</feature>
<protein>
    <recommendedName>
        <fullName evidence="5">Methyltransferase domain-containing protein</fullName>
    </recommendedName>
</protein>
<gene>
    <name evidence="3" type="ORF">AK812_SmicGene31411</name>
</gene>
<dbReference type="InterPro" id="IPR029063">
    <property type="entry name" value="SAM-dependent_MTases_sf"/>
</dbReference>
<dbReference type="OrthoDB" id="496551at2759"/>
<name>A0A1Q9CWW1_SYMMI</name>
<organism evidence="3 4">
    <name type="scientific">Symbiodinium microadriaticum</name>
    <name type="common">Dinoflagellate</name>
    <name type="synonym">Zooxanthella microadriatica</name>
    <dbReference type="NCBI Taxonomy" id="2951"/>
    <lineage>
        <taxon>Eukaryota</taxon>
        <taxon>Sar</taxon>
        <taxon>Alveolata</taxon>
        <taxon>Dinophyceae</taxon>
        <taxon>Suessiales</taxon>
        <taxon>Symbiodiniaceae</taxon>
        <taxon>Symbiodinium</taxon>
    </lineage>
</organism>
<keyword evidence="2" id="KW-0472">Membrane</keyword>
<evidence type="ECO:0000313" key="4">
    <source>
        <dbReference type="Proteomes" id="UP000186817"/>
    </source>
</evidence>
<feature type="region of interest" description="Disordered" evidence="1">
    <location>
        <begin position="1025"/>
        <end position="1045"/>
    </location>
</feature>